<evidence type="ECO:0000256" key="1">
    <source>
        <dbReference type="SAM" id="Coils"/>
    </source>
</evidence>
<reference evidence="3" key="1">
    <citation type="journal article" date="2019" name="Sci. Rep.">
        <title>Draft genome of Tanacetum cinerariifolium, the natural source of mosquito coil.</title>
        <authorList>
            <person name="Yamashiro T."/>
            <person name="Shiraishi A."/>
            <person name="Satake H."/>
            <person name="Nakayama K."/>
        </authorList>
    </citation>
    <scope>NUCLEOTIDE SEQUENCE</scope>
</reference>
<feature type="compositionally biased region" description="Polar residues" evidence="2">
    <location>
        <begin position="43"/>
        <end position="62"/>
    </location>
</feature>
<organism evidence="3">
    <name type="scientific">Tanacetum cinerariifolium</name>
    <name type="common">Dalmatian daisy</name>
    <name type="synonym">Chrysanthemum cinerariifolium</name>
    <dbReference type="NCBI Taxonomy" id="118510"/>
    <lineage>
        <taxon>Eukaryota</taxon>
        <taxon>Viridiplantae</taxon>
        <taxon>Streptophyta</taxon>
        <taxon>Embryophyta</taxon>
        <taxon>Tracheophyta</taxon>
        <taxon>Spermatophyta</taxon>
        <taxon>Magnoliopsida</taxon>
        <taxon>eudicotyledons</taxon>
        <taxon>Gunneridae</taxon>
        <taxon>Pentapetalae</taxon>
        <taxon>asterids</taxon>
        <taxon>campanulids</taxon>
        <taxon>Asterales</taxon>
        <taxon>Asteraceae</taxon>
        <taxon>Asteroideae</taxon>
        <taxon>Anthemideae</taxon>
        <taxon>Anthemidinae</taxon>
        <taxon>Tanacetum</taxon>
    </lineage>
</organism>
<accession>A0A699GWB9</accession>
<dbReference type="AlphaFoldDB" id="A0A699GWB9"/>
<evidence type="ECO:0000313" key="3">
    <source>
        <dbReference type="EMBL" id="GEW58660.1"/>
    </source>
</evidence>
<proteinExistence type="predicted"/>
<feature type="region of interest" description="Disordered" evidence="2">
    <location>
        <begin position="224"/>
        <end position="247"/>
    </location>
</feature>
<sequence length="247" mass="27926">DSDFYDGYEDQVVDLHSALKEYRDFMLSMSAKEGVKVPITHAQPFTTSAPSPIELQNATPTPHDTPPQYQPLTPHDSPLQDQPTTPHDYPLPLLTTLMETCATRSQKVAELEKDKKSQALKILQLNKRVKRIERKQKSKTTGLKRLRRVDAAQRGRTNLNAASKGVSAVIALELVSTAKPTMFDDEDVTMTMGQTLIKLKAEKARILDEKIAQKLHDEEVQKAVARDEQERADMEKALELQRQLDKR</sequence>
<dbReference type="EMBL" id="BKCJ010064756">
    <property type="protein sequence ID" value="GEW58660.1"/>
    <property type="molecule type" value="Genomic_DNA"/>
</dbReference>
<evidence type="ECO:0000256" key="2">
    <source>
        <dbReference type="SAM" id="MobiDB-lite"/>
    </source>
</evidence>
<gene>
    <name evidence="3" type="ORF">Tci_230636</name>
</gene>
<name>A0A699GWB9_TANCI</name>
<feature type="non-terminal residue" evidence="3">
    <location>
        <position position="1"/>
    </location>
</feature>
<keyword evidence="1" id="KW-0175">Coiled coil</keyword>
<comment type="caution">
    <text evidence="3">The sequence shown here is derived from an EMBL/GenBank/DDBJ whole genome shotgun (WGS) entry which is preliminary data.</text>
</comment>
<protein>
    <submittedName>
        <fullName evidence="3">Uncharacterized protein</fullName>
    </submittedName>
</protein>
<feature type="coiled-coil region" evidence="1">
    <location>
        <begin position="108"/>
        <end position="135"/>
    </location>
</feature>
<feature type="region of interest" description="Disordered" evidence="2">
    <location>
        <begin position="42"/>
        <end position="91"/>
    </location>
</feature>